<dbReference type="Pfam" id="PF13083">
    <property type="entry name" value="KH_KhpA-B"/>
    <property type="match status" value="1"/>
</dbReference>
<dbReference type="GO" id="GO:0003723">
    <property type="term" value="F:RNA binding"/>
    <property type="evidence" value="ECO:0007669"/>
    <property type="project" value="UniProtKB-KW"/>
</dbReference>
<accession>A0A382S3C7</accession>
<name>A0A382S3C7_9ZZZZ</name>
<dbReference type="InterPro" id="IPR009019">
    <property type="entry name" value="KH_sf_prok-type"/>
</dbReference>
<evidence type="ECO:0000256" key="1">
    <source>
        <dbReference type="ARBA" id="ARBA00022490"/>
    </source>
</evidence>
<dbReference type="HAMAP" id="MF_00088">
    <property type="entry name" value="KhpA"/>
    <property type="match status" value="1"/>
</dbReference>
<keyword evidence="1" id="KW-0963">Cytoplasm</keyword>
<dbReference type="CDD" id="cd22533">
    <property type="entry name" value="KH-II_YlqC-like"/>
    <property type="match status" value="1"/>
</dbReference>
<evidence type="ECO:0000256" key="2">
    <source>
        <dbReference type="ARBA" id="ARBA00022884"/>
    </source>
</evidence>
<gene>
    <name evidence="3" type="ORF">METZ01_LOCUS356611</name>
</gene>
<dbReference type="AlphaFoldDB" id="A0A382S3C7"/>
<organism evidence="3">
    <name type="scientific">marine metagenome</name>
    <dbReference type="NCBI Taxonomy" id="408172"/>
    <lineage>
        <taxon>unclassified sequences</taxon>
        <taxon>metagenomes</taxon>
        <taxon>ecological metagenomes</taxon>
    </lineage>
</organism>
<dbReference type="SUPFAM" id="SSF54814">
    <property type="entry name" value="Prokaryotic type KH domain (KH-domain type II)"/>
    <property type="match status" value="1"/>
</dbReference>
<dbReference type="InterPro" id="IPR015946">
    <property type="entry name" value="KH_dom-like_a/b"/>
</dbReference>
<dbReference type="PANTHER" id="PTHR34654:SF1">
    <property type="entry name" value="RNA-BINDING PROTEIN KHPA"/>
    <property type="match status" value="1"/>
</dbReference>
<evidence type="ECO:0000313" key="3">
    <source>
        <dbReference type="EMBL" id="SVD03757.1"/>
    </source>
</evidence>
<reference evidence="3" key="1">
    <citation type="submission" date="2018-05" db="EMBL/GenBank/DDBJ databases">
        <authorList>
            <person name="Lanie J.A."/>
            <person name="Ng W.-L."/>
            <person name="Kazmierczak K.M."/>
            <person name="Andrzejewski T.M."/>
            <person name="Davidsen T.M."/>
            <person name="Wayne K.J."/>
            <person name="Tettelin H."/>
            <person name="Glass J.I."/>
            <person name="Rusch D."/>
            <person name="Podicherti R."/>
            <person name="Tsui H.-C.T."/>
            <person name="Winkler M.E."/>
        </authorList>
    </citation>
    <scope>NUCLEOTIDE SEQUENCE</scope>
</reference>
<dbReference type="InterPro" id="IPR020627">
    <property type="entry name" value="KhpA"/>
</dbReference>
<sequence length="82" mass="8980">MSAEAPIAEGVLEYLIRSIVEEPDEVRIQTSGDERCTFSVTVADGDMGRVIGRRGRVANAIRTIVRAAAVRDETEIDVDFVD</sequence>
<dbReference type="Gene3D" id="3.30.300.20">
    <property type="match status" value="1"/>
</dbReference>
<dbReference type="PANTHER" id="PTHR34654">
    <property type="entry name" value="UPF0109 PROTEIN SCO5592"/>
    <property type="match status" value="1"/>
</dbReference>
<proteinExistence type="inferred from homology"/>
<protein>
    <submittedName>
        <fullName evidence="3">Uncharacterized protein</fullName>
    </submittedName>
</protein>
<keyword evidence="2" id="KW-0694">RNA-binding</keyword>
<dbReference type="EMBL" id="UINC01125727">
    <property type="protein sequence ID" value="SVD03757.1"/>
    <property type="molecule type" value="Genomic_DNA"/>
</dbReference>